<accession>A0A495RJ60</accession>
<organism evidence="2 3">
    <name type="scientific">Orbus hercynius</name>
    <dbReference type="NCBI Taxonomy" id="593135"/>
    <lineage>
        <taxon>Bacteria</taxon>
        <taxon>Pseudomonadati</taxon>
        <taxon>Pseudomonadota</taxon>
        <taxon>Gammaproteobacteria</taxon>
        <taxon>Orbales</taxon>
        <taxon>Orbaceae</taxon>
        <taxon>Orbus</taxon>
    </lineage>
</organism>
<reference evidence="2 3" key="1">
    <citation type="submission" date="2018-10" db="EMBL/GenBank/DDBJ databases">
        <title>Genomic Encyclopedia of Type Strains, Phase IV (KMG-IV): sequencing the most valuable type-strain genomes for metagenomic binning, comparative biology and taxonomic classification.</title>
        <authorList>
            <person name="Goeker M."/>
        </authorList>
    </citation>
    <scope>NUCLEOTIDE SEQUENCE [LARGE SCALE GENOMIC DNA]</scope>
    <source>
        <strain evidence="2 3">DSM 22228</strain>
    </source>
</reference>
<evidence type="ECO:0000259" key="1">
    <source>
        <dbReference type="Pfam" id="PF23961"/>
    </source>
</evidence>
<dbReference type="NCBIfam" id="NF047498">
    <property type="entry name" value="LIC_12616_fam"/>
    <property type="match status" value="1"/>
</dbReference>
<protein>
    <recommendedName>
        <fullName evidence="1">Phage neck terminator protein gp12-like domain-containing protein</fullName>
    </recommendedName>
</protein>
<gene>
    <name evidence="2" type="ORF">DES39_0550</name>
</gene>
<name>A0A495RJ60_9GAMM</name>
<dbReference type="AlphaFoldDB" id="A0A495RJ60"/>
<dbReference type="InterPro" id="IPR057087">
    <property type="entry name" value="Gp12-like"/>
</dbReference>
<dbReference type="EMBL" id="RBWY01000001">
    <property type="protein sequence ID" value="RKS87330.1"/>
    <property type="molecule type" value="Genomic_DNA"/>
</dbReference>
<dbReference type="Pfam" id="PF23961">
    <property type="entry name" value="Phage_tail_terminator_9"/>
    <property type="match status" value="1"/>
</dbReference>
<evidence type="ECO:0000313" key="2">
    <source>
        <dbReference type="EMBL" id="RKS87330.1"/>
    </source>
</evidence>
<proteinExistence type="predicted"/>
<sequence length="175" mass="20326">MEQSNFMRAGKIDYGLSESDIYKAVRKYLELFTDLTIIYGNQNAPLEKDSIVITMLYRRSLSLPSTRYSKDDATETSRRTTLVTFQVDIYGKDAGQVYDAIVVLSQNPTSYWYESEDSPSINLAKIVERGRMPFVNEQQNYENRYALEMEFSIYNEISRTIDFIESINVKTIEVK</sequence>
<feature type="domain" description="Phage neck terminator protein gp12-like" evidence="1">
    <location>
        <begin position="19"/>
        <end position="172"/>
    </location>
</feature>
<comment type="caution">
    <text evidence="2">The sequence shown here is derived from an EMBL/GenBank/DDBJ whole genome shotgun (WGS) entry which is preliminary data.</text>
</comment>
<keyword evidence="3" id="KW-1185">Reference proteome</keyword>
<evidence type="ECO:0000313" key="3">
    <source>
        <dbReference type="Proteomes" id="UP000278542"/>
    </source>
</evidence>
<dbReference type="RefSeq" id="WP_147405414.1">
    <property type="nucleotide sequence ID" value="NZ_RBWY01000001.1"/>
</dbReference>
<dbReference type="Proteomes" id="UP000278542">
    <property type="component" value="Unassembled WGS sequence"/>
</dbReference>